<protein>
    <submittedName>
        <fullName evidence="2">Uncharacterized protein</fullName>
    </submittedName>
</protein>
<sequence>MHRQTAPGPAVEEGRGKSEGNRREIFPSIVSVNKSEYGQRTARGYSDGRHKSSILPRVGAEDIYDIESTYAGVARDGTGASEQPQSPSREVRVFFGLWVRLARLSSPSKTDGMVPGIVGMYTRCRIE</sequence>
<keyword evidence="3" id="KW-1185">Reference proteome</keyword>
<dbReference type="EMBL" id="BRPK01000002">
    <property type="protein sequence ID" value="GLB35666.1"/>
    <property type="molecule type" value="Genomic_DNA"/>
</dbReference>
<proteinExistence type="predicted"/>
<evidence type="ECO:0000313" key="3">
    <source>
        <dbReference type="Proteomes" id="UP001063166"/>
    </source>
</evidence>
<comment type="caution">
    <text evidence="2">The sequence shown here is derived from an EMBL/GenBank/DDBJ whole genome shotgun (WGS) entry which is preliminary data.</text>
</comment>
<gene>
    <name evidence="2" type="ORF">LshimejAT787_0212310</name>
</gene>
<dbReference type="Proteomes" id="UP001063166">
    <property type="component" value="Unassembled WGS sequence"/>
</dbReference>
<evidence type="ECO:0000256" key="1">
    <source>
        <dbReference type="SAM" id="MobiDB-lite"/>
    </source>
</evidence>
<reference evidence="2" key="1">
    <citation type="submission" date="2022-07" db="EMBL/GenBank/DDBJ databases">
        <title>The genome of Lyophyllum shimeji provides insight into the initial evolution of ectomycorrhizal fungal genome.</title>
        <authorList>
            <person name="Kobayashi Y."/>
            <person name="Shibata T."/>
            <person name="Hirakawa H."/>
            <person name="Shigenobu S."/>
            <person name="Nishiyama T."/>
            <person name="Yamada A."/>
            <person name="Hasebe M."/>
            <person name="Kawaguchi M."/>
        </authorList>
    </citation>
    <scope>NUCLEOTIDE SEQUENCE</scope>
    <source>
        <strain evidence="2">AT787</strain>
    </source>
</reference>
<feature type="compositionally biased region" description="Basic and acidic residues" evidence="1">
    <location>
        <begin position="12"/>
        <end position="25"/>
    </location>
</feature>
<evidence type="ECO:0000313" key="2">
    <source>
        <dbReference type="EMBL" id="GLB35666.1"/>
    </source>
</evidence>
<accession>A0A9P3ULS4</accession>
<dbReference type="AlphaFoldDB" id="A0A9P3ULS4"/>
<organism evidence="2 3">
    <name type="scientific">Lyophyllum shimeji</name>
    <name type="common">Hon-shimeji</name>
    <name type="synonym">Tricholoma shimeji</name>
    <dbReference type="NCBI Taxonomy" id="47721"/>
    <lineage>
        <taxon>Eukaryota</taxon>
        <taxon>Fungi</taxon>
        <taxon>Dikarya</taxon>
        <taxon>Basidiomycota</taxon>
        <taxon>Agaricomycotina</taxon>
        <taxon>Agaricomycetes</taxon>
        <taxon>Agaricomycetidae</taxon>
        <taxon>Agaricales</taxon>
        <taxon>Tricholomatineae</taxon>
        <taxon>Lyophyllaceae</taxon>
        <taxon>Lyophyllum</taxon>
    </lineage>
</organism>
<name>A0A9P3ULS4_LYOSH</name>
<feature type="region of interest" description="Disordered" evidence="1">
    <location>
        <begin position="1"/>
        <end position="30"/>
    </location>
</feature>